<sequence length="358" mass="41890">MGKQVVKTYNKFISADLIGDIRNLIETARHNVAVTVNAGLTILYWQIGNRIRQDILKEKRAEYGEEIISTLSIQLVKEFGNGFSRPNLFRMVRFAEVFPEGKIVSTLSRQLSWSHFVEIIPLKDDLQRDFYAEMCRMERWSVRTLRKKIDGMLYERTAISKKPEKLIEKDLAALREEDRLTPDLVFRDPYFLEFLGLKDTFSEKDLETAILREMESFILELGAGFSFVARQKRITVDNEDYYLDLLFFHRKLKRLIAIELKLGKFKAAYKGQMELYLRWLEKYEKEPDEETPLGLILCAGKTSEQIALLQLDKSGIKVAEYMTELPKRELLEQKLHKAVELARKRLEAKPAESNTEYK</sequence>
<dbReference type="EMBL" id="JACNJH010000027">
    <property type="protein sequence ID" value="MBC8359863.1"/>
    <property type="molecule type" value="Genomic_DNA"/>
</dbReference>
<dbReference type="Pfam" id="PF17761">
    <property type="entry name" value="DUF1016_N"/>
    <property type="match status" value="1"/>
</dbReference>
<dbReference type="PANTHER" id="PTHR30547:SF5">
    <property type="entry name" value="NUCLEASE YHCG-RELATED"/>
    <property type="match status" value="1"/>
</dbReference>
<name>A0A8J6NSS6_9BACT</name>
<dbReference type="AlphaFoldDB" id="A0A8J6NSS6"/>
<dbReference type="InterPro" id="IPR011856">
    <property type="entry name" value="tRNA_endonuc-like_dom_sf"/>
</dbReference>
<dbReference type="Gene3D" id="3.40.1350.10">
    <property type="match status" value="1"/>
</dbReference>
<accession>A0A8J6NSS6</accession>
<dbReference type="InterPro" id="IPR053148">
    <property type="entry name" value="PD-DEXK-like_domain"/>
</dbReference>
<feature type="domain" description="YhcG N-terminal" evidence="2">
    <location>
        <begin position="20"/>
        <end position="156"/>
    </location>
</feature>
<evidence type="ECO:0000313" key="4">
    <source>
        <dbReference type="Proteomes" id="UP000603434"/>
    </source>
</evidence>
<dbReference type="PANTHER" id="PTHR30547">
    <property type="entry name" value="UNCHARACTERIZED PROTEIN YHCG-RELATED"/>
    <property type="match status" value="1"/>
</dbReference>
<dbReference type="InterPro" id="IPR009362">
    <property type="entry name" value="YhcG_C"/>
</dbReference>
<dbReference type="Pfam" id="PF06250">
    <property type="entry name" value="YhcG_C"/>
    <property type="match status" value="1"/>
</dbReference>
<organism evidence="3 4">
    <name type="scientific">Candidatus Desulfatibia profunda</name>
    <dbReference type="NCBI Taxonomy" id="2841695"/>
    <lineage>
        <taxon>Bacteria</taxon>
        <taxon>Pseudomonadati</taxon>
        <taxon>Thermodesulfobacteriota</taxon>
        <taxon>Desulfobacteria</taxon>
        <taxon>Desulfobacterales</taxon>
        <taxon>Desulfobacterales incertae sedis</taxon>
        <taxon>Candidatus Desulfatibia</taxon>
    </lineage>
</organism>
<dbReference type="Proteomes" id="UP000603434">
    <property type="component" value="Unassembled WGS sequence"/>
</dbReference>
<gene>
    <name evidence="3" type="ORF">H8E23_00505</name>
</gene>
<proteinExistence type="predicted"/>
<evidence type="ECO:0000259" key="1">
    <source>
        <dbReference type="Pfam" id="PF06250"/>
    </source>
</evidence>
<reference evidence="3 4" key="1">
    <citation type="submission" date="2020-08" db="EMBL/GenBank/DDBJ databases">
        <title>Bridging the membrane lipid divide: bacteria of the FCB group superphylum have the potential to synthesize archaeal ether lipids.</title>
        <authorList>
            <person name="Villanueva L."/>
            <person name="Von Meijenfeldt F.A.B."/>
            <person name="Westbye A.B."/>
            <person name="Yadav S."/>
            <person name="Hopmans E.C."/>
            <person name="Dutilh B.E."/>
            <person name="Sinninghe Damste J.S."/>
        </authorList>
    </citation>
    <scope>NUCLEOTIDE SEQUENCE [LARGE SCALE GENOMIC DNA]</scope>
    <source>
        <strain evidence="3">NIOZ-UU30</strain>
    </source>
</reference>
<dbReference type="GO" id="GO:0003676">
    <property type="term" value="F:nucleic acid binding"/>
    <property type="evidence" value="ECO:0007669"/>
    <property type="project" value="InterPro"/>
</dbReference>
<evidence type="ECO:0000313" key="3">
    <source>
        <dbReference type="EMBL" id="MBC8359863.1"/>
    </source>
</evidence>
<feature type="domain" description="YhcG PDDEXK nuclease" evidence="1">
    <location>
        <begin position="185"/>
        <end position="335"/>
    </location>
</feature>
<evidence type="ECO:0000259" key="2">
    <source>
        <dbReference type="Pfam" id="PF17761"/>
    </source>
</evidence>
<comment type="caution">
    <text evidence="3">The sequence shown here is derived from an EMBL/GenBank/DDBJ whole genome shotgun (WGS) entry which is preliminary data.</text>
</comment>
<dbReference type="InterPro" id="IPR041527">
    <property type="entry name" value="YhcG_N"/>
</dbReference>
<protein>
    <submittedName>
        <fullName evidence="3">DUF1016 domain-containing protein</fullName>
    </submittedName>
</protein>